<dbReference type="Proteomes" id="UP001234178">
    <property type="component" value="Unassembled WGS sequence"/>
</dbReference>
<comment type="caution">
    <text evidence="1">The sequence shown here is derived from an EMBL/GenBank/DDBJ whole genome shotgun (WGS) entry which is preliminary data.</text>
</comment>
<proteinExistence type="predicted"/>
<organism evidence="1 2">
    <name type="scientific">Daphnia magna</name>
    <dbReference type="NCBI Taxonomy" id="35525"/>
    <lineage>
        <taxon>Eukaryota</taxon>
        <taxon>Metazoa</taxon>
        <taxon>Ecdysozoa</taxon>
        <taxon>Arthropoda</taxon>
        <taxon>Crustacea</taxon>
        <taxon>Branchiopoda</taxon>
        <taxon>Diplostraca</taxon>
        <taxon>Cladocera</taxon>
        <taxon>Anomopoda</taxon>
        <taxon>Daphniidae</taxon>
        <taxon>Daphnia</taxon>
    </lineage>
</organism>
<sequence>MTSDATFVEIAVQLRIPLVLESELLILKKLRNEKGKMSHRWRDTIPWFLIPSDSILLATSIHLSEQDSIPKLYSQRSNEKYKTTKRLAALHWSLKSTVHNENSAHYPNSNAFKKQKQK</sequence>
<evidence type="ECO:0000313" key="1">
    <source>
        <dbReference type="EMBL" id="KAK4008107.1"/>
    </source>
</evidence>
<dbReference type="EMBL" id="JAOYFB010000002">
    <property type="protein sequence ID" value="KAK4008107.1"/>
    <property type="molecule type" value="Genomic_DNA"/>
</dbReference>
<name>A0ABQ9Z5B5_9CRUS</name>
<protein>
    <submittedName>
        <fullName evidence="1">Uncharacterized protein</fullName>
    </submittedName>
</protein>
<gene>
    <name evidence="1" type="ORF">OUZ56_013262</name>
</gene>
<evidence type="ECO:0000313" key="2">
    <source>
        <dbReference type="Proteomes" id="UP001234178"/>
    </source>
</evidence>
<keyword evidence="2" id="KW-1185">Reference proteome</keyword>
<reference evidence="1 2" key="1">
    <citation type="journal article" date="2023" name="Nucleic Acids Res.">
        <title>The hologenome of Daphnia magna reveals possible DNA methylation and microbiome-mediated evolution of the host genome.</title>
        <authorList>
            <person name="Chaturvedi A."/>
            <person name="Li X."/>
            <person name="Dhandapani V."/>
            <person name="Marshall H."/>
            <person name="Kissane S."/>
            <person name="Cuenca-Cambronero M."/>
            <person name="Asole G."/>
            <person name="Calvet F."/>
            <person name="Ruiz-Romero M."/>
            <person name="Marangio P."/>
            <person name="Guigo R."/>
            <person name="Rago D."/>
            <person name="Mirbahai L."/>
            <person name="Eastwood N."/>
            <person name="Colbourne J.K."/>
            <person name="Zhou J."/>
            <person name="Mallon E."/>
            <person name="Orsini L."/>
        </authorList>
    </citation>
    <scope>NUCLEOTIDE SEQUENCE [LARGE SCALE GENOMIC DNA]</scope>
    <source>
        <strain evidence="1">LRV0_1</strain>
    </source>
</reference>
<accession>A0ABQ9Z5B5</accession>